<dbReference type="InterPro" id="IPR015424">
    <property type="entry name" value="PyrdxlP-dep_Trfase"/>
</dbReference>
<proteinExistence type="inferred from homology"/>
<name>A0AAI8MFZ6_9BRAD</name>
<keyword evidence="3" id="KW-1185">Reference proteome</keyword>
<accession>A0AAI8MFZ6</accession>
<evidence type="ECO:0000313" key="3">
    <source>
        <dbReference type="Proteomes" id="UP000007886"/>
    </source>
</evidence>
<evidence type="ECO:0000256" key="1">
    <source>
        <dbReference type="RuleBase" id="RU004508"/>
    </source>
</evidence>
<dbReference type="InterPro" id="IPR000653">
    <property type="entry name" value="DegT/StrS_aminotransferase"/>
</dbReference>
<keyword evidence="2" id="KW-0808">Transferase</keyword>
<gene>
    <name evidence="2" type="ORF">S23_46160</name>
</gene>
<dbReference type="PANTHER" id="PTHR30244">
    <property type="entry name" value="TRANSAMINASE"/>
    <property type="match status" value="1"/>
</dbReference>
<dbReference type="Gene3D" id="3.90.1150.10">
    <property type="entry name" value="Aspartate Aminotransferase, domain 1"/>
    <property type="match status" value="1"/>
</dbReference>
<dbReference type="RefSeq" id="WP_015687089.1">
    <property type="nucleotide sequence ID" value="NC_017082.1"/>
</dbReference>
<dbReference type="SUPFAM" id="SSF53383">
    <property type="entry name" value="PLP-dependent transferases"/>
    <property type="match status" value="1"/>
</dbReference>
<sequence>MIEPALAYEVEEIGEEPVGTGNESFIPLSDPDITVAEIAAVDAVLRSPRLSNGPVAEAFETAFAGYLGRKYAIAVPNGTIGLLLALKACRIGAGDEVIASAYSFRETAHAISLAGARPVFADIDYWSGVLAPQKVEERISPRTRAIIAGNNNGHPAAWSELCDIASRHNLVLLEDSTEAIGSRYKGELVGTFGDAAIFDFSQPSLLTCGEGGMVVTDDIDLAMTLRRHRSHRLDERSSVVVGSAAPYQAGISDLAAALGLAQLARIDEIIERRRLTEDLYATHVQSFEGIKPPYIAPDVTEVNWLLYLVHLGTRFSRSSRDAIAEDLRVEQVEATAYSHPLHLQRHYFDLGYRRGDLLVTEKIADRAVALPFHTHLTDAQIEFIVETMKDASINVGAGAAIY</sequence>
<dbReference type="GO" id="GO:0008483">
    <property type="term" value="F:transaminase activity"/>
    <property type="evidence" value="ECO:0007669"/>
    <property type="project" value="UniProtKB-KW"/>
</dbReference>
<keyword evidence="1" id="KW-0663">Pyridoxal phosphate</keyword>
<dbReference type="Proteomes" id="UP000007886">
    <property type="component" value="Chromosome"/>
</dbReference>
<dbReference type="Pfam" id="PF01041">
    <property type="entry name" value="DegT_DnrJ_EryC1"/>
    <property type="match status" value="1"/>
</dbReference>
<dbReference type="EMBL" id="AP012279">
    <property type="protein sequence ID" value="BAL77810.1"/>
    <property type="molecule type" value="Genomic_DNA"/>
</dbReference>
<dbReference type="Gene3D" id="3.40.640.10">
    <property type="entry name" value="Type I PLP-dependent aspartate aminotransferase-like (Major domain)"/>
    <property type="match status" value="1"/>
</dbReference>
<comment type="similarity">
    <text evidence="1">Belongs to the DegT/DnrJ/EryC1 family.</text>
</comment>
<reference evidence="2 3" key="1">
    <citation type="journal article" date="2012" name="Microbes Environ.">
        <title>Complete genome sequence of Bradyrhizobium sp. S23321: insights into symbiosis evolution in soil oligotrophs.</title>
        <authorList>
            <person name="Okubo T."/>
            <person name="Tsukui T."/>
            <person name="Maita H."/>
            <person name="Okamoto S."/>
            <person name="Oshima K."/>
            <person name="Fujisawa T."/>
            <person name="Saito A."/>
            <person name="Futamata H."/>
            <person name="Hattori R."/>
            <person name="Shimomura Y."/>
            <person name="Haruta S."/>
            <person name="Morimoto S."/>
            <person name="Wang Y."/>
            <person name="Sakai Y."/>
            <person name="Hattori M."/>
            <person name="Aizawa S."/>
            <person name="Nagashima K.V.P."/>
            <person name="Masuda S."/>
            <person name="Hattori T."/>
            <person name="Yamashita A."/>
            <person name="Bao Z."/>
            <person name="Hayatsu M."/>
            <person name="Kajiya-Kanegae H."/>
            <person name="Yoshinaga I."/>
            <person name="Sakamoto K."/>
            <person name="Toyota K."/>
            <person name="Nakao M."/>
            <person name="Kohara M."/>
            <person name="Anda M."/>
            <person name="Niwa R."/>
            <person name="Jung-Hwan P."/>
            <person name="Sameshima-Saito R."/>
            <person name="Tokuda S."/>
            <person name="Yamamoto S."/>
            <person name="Yamamoto S."/>
            <person name="Yokoyama T."/>
            <person name="Akutsu T."/>
            <person name="Nakamura Y."/>
            <person name="Nakahira-Yanaka Y."/>
            <person name="Takada Hoshino Y."/>
            <person name="Hirakawa H."/>
            <person name="Mitsui H."/>
            <person name="Terasawa K."/>
            <person name="Itakura M."/>
            <person name="Sato S."/>
            <person name="Ikeda-Ohtsubo W."/>
            <person name="Sakakura N."/>
            <person name="Kaminuma E."/>
            <person name="Minamisawa K."/>
        </authorList>
    </citation>
    <scope>NUCLEOTIDE SEQUENCE [LARGE SCALE GENOMIC DNA]</scope>
    <source>
        <strain evidence="2 3">S23321</strain>
    </source>
</reference>
<protein>
    <submittedName>
        <fullName evidence="2">Aminotransferase DegT/DnrJ/EryC1/StrS family</fullName>
    </submittedName>
</protein>
<dbReference type="CDD" id="cd00616">
    <property type="entry name" value="AHBA_syn"/>
    <property type="match status" value="1"/>
</dbReference>
<dbReference type="PIRSF" id="PIRSF000390">
    <property type="entry name" value="PLP_StrS"/>
    <property type="match status" value="1"/>
</dbReference>
<dbReference type="GO" id="GO:0030170">
    <property type="term" value="F:pyridoxal phosphate binding"/>
    <property type="evidence" value="ECO:0007669"/>
    <property type="project" value="TreeGrafter"/>
</dbReference>
<dbReference type="AlphaFoldDB" id="A0AAI8MFZ6"/>
<dbReference type="InterPro" id="IPR015421">
    <property type="entry name" value="PyrdxlP-dep_Trfase_major"/>
</dbReference>
<keyword evidence="2" id="KW-0032">Aminotransferase</keyword>
<dbReference type="PANTHER" id="PTHR30244:SF39">
    <property type="entry name" value="BLR3650 PROTEIN"/>
    <property type="match status" value="1"/>
</dbReference>
<dbReference type="KEGG" id="brs:S23_46160"/>
<evidence type="ECO:0000313" key="2">
    <source>
        <dbReference type="EMBL" id="BAL77810.1"/>
    </source>
</evidence>
<dbReference type="InterPro" id="IPR015422">
    <property type="entry name" value="PyrdxlP-dep_Trfase_small"/>
</dbReference>
<dbReference type="GO" id="GO:0000271">
    <property type="term" value="P:polysaccharide biosynthetic process"/>
    <property type="evidence" value="ECO:0007669"/>
    <property type="project" value="TreeGrafter"/>
</dbReference>
<organism evidence="2 3">
    <name type="scientific">Bradyrhizobium cosmicum</name>
    <dbReference type="NCBI Taxonomy" id="1404864"/>
    <lineage>
        <taxon>Bacteria</taxon>
        <taxon>Pseudomonadati</taxon>
        <taxon>Pseudomonadota</taxon>
        <taxon>Alphaproteobacteria</taxon>
        <taxon>Hyphomicrobiales</taxon>
        <taxon>Nitrobacteraceae</taxon>
        <taxon>Bradyrhizobium</taxon>
    </lineage>
</organism>